<gene>
    <name evidence="2" type="ORF">TUBRATIS_000790</name>
</gene>
<dbReference type="VEuPathDB" id="MicrosporidiaDB:TUBRATIS_000790"/>
<proteinExistence type="predicted"/>
<feature type="coiled-coil region" evidence="1">
    <location>
        <begin position="24"/>
        <end position="58"/>
    </location>
</feature>
<name>A0A437AQD2_9MICR</name>
<dbReference type="EMBL" id="RCSS01000022">
    <property type="protein sequence ID" value="RVD93390.1"/>
    <property type="molecule type" value="Genomic_DNA"/>
</dbReference>
<evidence type="ECO:0000313" key="3">
    <source>
        <dbReference type="Proteomes" id="UP000282876"/>
    </source>
</evidence>
<sequence>MFFLFILITKQGDVFEDSSVIKKLKTLSLELEKQNANIQLIRKKALEINDALTNLQEKLVESLYSQFSDADFLNRTNDPQFAIGQITDKLNAAILSRFLLGENDRDSHEDFMQRLKKALNLFEKEDKKVILEKLLYDNLNSALEKVLLNDLNLNPEAS</sequence>
<keyword evidence="1" id="KW-0175">Coiled coil</keyword>
<evidence type="ECO:0000313" key="2">
    <source>
        <dbReference type="EMBL" id="RVD93390.1"/>
    </source>
</evidence>
<dbReference type="AlphaFoldDB" id="A0A437AQD2"/>
<reference evidence="2 3" key="1">
    <citation type="submission" date="2018-10" db="EMBL/GenBank/DDBJ databases">
        <title>Draft genome sequence of the microsporidian Tubulinosema ratisbonensis.</title>
        <authorList>
            <person name="Polonais V."/>
            <person name="Peyretaillade E."/>
            <person name="Niehus S."/>
            <person name="Wawrzyniak I."/>
            <person name="Franchet A."/>
            <person name="Gaspin C."/>
            <person name="Reichstadt M."/>
            <person name="Belser C."/>
            <person name="Labadie K."/>
            <person name="Delbac F."/>
            <person name="Ferrandon D."/>
        </authorList>
    </citation>
    <scope>NUCLEOTIDE SEQUENCE [LARGE SCALE GENOMIC DNA]</scope>
    <source>
        <strain evidence="2 3">Franzen</strain>
    </source>
</reference>
<protein>
    <submittedName>
        <fullName evidence="2">Uncharacterized protein</fullName>
    </submittedName>
</protein>
<accession>A0A437AQD2</accession>
<evidence type="ECO:0000256" key="1">
    <source>
        <dbReference type="SAM" id="Coils"/>
    </source>
</evidence>
<organism evidence="2 3">
    <name type="scientific">Tubulinosema ratisbonensis</name>
    <dbReference type="NCBI Taxonomy" id="291195"/>
    <lineage>
        <taxon>Eukaryota</taxon>
        <taxon>Fungi</taxon>
        <taxon>Fungi incertae sedis</taxon>
        <taxon>Microsporidia</taxon>
        <taxon>Tubulinosematoidea</taxon>
        <taxon>Tubulinosematidae</taxon>
        <taxon>Tubulinosema</taxon>
    </lineage>
</organism>
<dbReference type="Proteomes" id="UP000282876">
    <property type="component" value="Unassembled WGS sequence"/>
</dbReference>
<keyword evidence="3" id="KW-1185">Reference proteome</keyword>
<comment type="caution">
    <text evidence="2">The sequence shown here is derived from an EMBL/GenBank/DDBJ whole genome shotgun (WGS) entry which is preliminary data.</text>
</comment>